<name>A0A919MAV6_9ACTN</name>
<dbReference type="RefSeq" id="WP_239117553.1">
    <property type="nucleotide sequence ID" value="NZ_BAAABP010000014.1"/>
</dbReference>
<feature type="transmembrane region" description="Helical" evidence="2">
    <location>
        <begin position="382"/>
        <end position="400"/>
    </location>
</feature>
<evidence type="ECO:0000256" key="2">
    <source>
        <dbReference type="SAM" id="Phobius"/>
    </source>
</evidence>
<keyword evidence="2" id="KW-0812">Transmembrane</keyword>
<feature type="transmembrane region" description="Helical" evidence="2">
    <location>
        <begin position="138"/>
        <end position="156"/>
    </location>
</feature>
<feature type="transmembrane region" description="Helical" evidence="2">
    <location>
        <begin position="268"/>
        <end position="288"/>
    </location>
</feature>
<protein>
    <submittedName>
        <fullName evidence="3">Uncharacterized protein</fullName>
    </submittedName>
</protein>
<feature type="transmembrane region" description="Helical" evidence="2">
    <location>
        <begin position="294"/>
        <end position="313"/>
    </location>
</feature>
<organism evidence="3 4">
    <name type="scientific">Paractinoplanes ferrugineus</name>
    <dbReference type="NCBI Taxonomy" id="113564"/>
    <lineage>
        <taxon>Bacteria</taxon>
        <taxon>Bacillati</taxon>
        <taxon>Actinomycetota</taxon>
        <taxon>Actinomycetes</taxon>
        <taxon>Micromonosporales</taxon>
        <taxon>Micromonosporaceae</taxon>
        <taxon>Paractinoplanes</taxon>
    </lineage>
</organism>
<keyword evidence="4" id="KW-1185">Reference proteome</keyword>
<feature type="transmembrane region" description="Helical" evidence="2">
    <location>
        <begin position="354"/>
        <end position="375"/>
    </location>
</feature>
<keyword evidence="2" id="KW-0472">Membrane</keyword>
<feature type="transmembrane region" description="Helical" evidence="2">
    <location>
        <begin position="71"/>
        <end position="92"/>
    </location>
</feature>
<sequence length="437" mass="44742">MTITPQRGAASTRTPKSRDRRRPTGSLGAPPSRRTVVRPRHAAEPGAAPPPQPNSAPAAVRTHRRPGARRAYLGAALLRCALYLAPISVGVAGGGALRHVAGPVPLLTLLLGWTAAQALTCAGVAVARRAGPAAACRLVAAGFGAVSGLWCALIWMAPDSMVGPERGIALVIGLGGLATMATITAALVTRAEAAVVRYSLPSWVLAGMTLAKLDELRIAGWAIPWPAVNTLLPAAIVLALVRSFRPAMLPGTPRRKFALTRVELRRSAGYLVIGASQAICVLVIWRGGPSGSNVPFWLPLLVAVPILEALIAWNIGQAGARQWRVTLVTLVGLLPPLTLGCGFAVAGFDRSSAGLLALAGGFLLGGVFAITFLLAARGRIGAATVVAAAPPIAMTVLNLLPVPAAGLLPNAVGALAVTHAAGLLVVALTAADERRTS</sequence>
<feature type="transmembrane region" description="Helical" evidence="2">
    <location>
        <begin position="168"/>
        <end position="188"/>
    </location>
</feature>
<feature type="transmembrane region" description="Helical" evidence="2">
    <location>
        <begin position="195"/>
        <end position="213"/>
    </location>
</feature>
<feature type="transmembrane region" description="Helical" evidence="2">
    <location>
        <begin position="104"/>
        <end position="126"/>
    </location>
</feature>
<comment type="caution">
    <text evidence="3">The sequence shown here is derived from an EMBL/GenBank/DDBJ whole genome shotgun (WGS) entry which is preliminary data.</text>
</comment>
<dbReference type="AlphaFoldDB" id="A0A919MAV6"/>
<feature type="transmembrane region" description="Helical" evidence="2">
    <location>
        <begin position="225"/>
        <end position="247"/>
    </location>
</feature>
<keyword evidence="2" id="KW-1133">Transmembrane helix</keyword>
<gene>
    <name evidence="3" type="ORF">Afe05nite_09330</name>
</gene>
<feature type="transmembrane region" description="Helical" evidence="2">
    <location>
        <begin position="325"/>
        <end position="348"/>
    </location>
</feature>
<dbReference type="Proteomes" id="UP000598174">
    <property type="component" value="Unassembled WGS sequence"/>
</dbReference>
<reference evidence="3" key="1">
    <citation type="submission" date="2021-01" db="EMBL/GenBank/DDBJ databases">
        <title>Whole genome shotgun sequence of Actinoplanes ferrugineus NBRC 15555.</title>
        <authorList>
            <person name="Komaki H."/>
            <person name="Tamura T."/>
        </authorList>
    </citation>
    <scope>NUCLEOTIDE SEQUENCE</scope>
    <source>
        <strain evidence="3">NBRC 15555</strain>
    </source>
</reference>
<evidence type="ECO:0000256" key="1">
    <source>
        <dbReference type="SAM" id="MobiDB-lite"/>
    </source>
</evidence>
<feature type="compositionally biased region" description="Polar residues" evidence="1">
    <location>
        <begin position="1"/>
        <end position="14"/>
    </location>
</feature>
<evidence type="ECO:0000313" key="3">
    <source>
        <dbReference type="EMBL" id="GIE09093.1"/>
    </source>
</evidence>
<dbReference type="EMBL" id="BOMM01000004">
    <property type="protein sequence ID" value="GIE09093.1"/>
    <property type="molecule type" value="Genomic_DNA"/>
</dbReference>
<proteinExistence type="predicted"/>
<evidence type="ECO:0000313" key="4">
    <source>
        <dbReference type="Proteomes" id="UP000598174"/>
    </source>
</evidence>
<feature type="transmembrane region" description="Helical" evidence="2">
    <location>
        <begin position="412"/>
        <end position="431"/>
    </location>
</feature>
<feature type="region of interest" description="Disordered" evidence="1">
    <location>
        <begin position="1"/>
        <end position="63"/>
    </location>
</feature>
<accession>A0A919MAV6</accession>